<dbReference type="PANTHER" id="PTHR11712">
    <property type="entry name" value="POLYKETIDE SYNTHASE-RELATED"/>
    <property type="match status" value="1"/>
</dbReference>
<comment type="caution">
    <text evidence="3">The sequence shown here is derived from an EMBL/GenBank/DDBJ whole genome shotgun (WGS) entry which is preliminary data.</text>
</comment>
<gene>
    <name evidence="3" type="ORF">S01H4_51078</name>
</gene>
<proteinExistence type="predicted"/>
<evidence type="ECO:0000313" key="3">
    <source>
        <dbReference type="EMBL" id="GAG96582.1"/>
    </source>
</evidence>
<feature type="domain" description="Beta-ketoacyl synthase-like N-terminal" evidence="2">
    <location>
        <begin position="3"/>
        <end position="110"/>
    </location>
</feature>
<dbReference type="GO" id="GO:0005829">
    <property type="term" value="C:cytosol"/>
    <property type="evidence" value="ECO:0007669"/>
    <property type="project" value="TreeGrafter"/>
</dbReference>
<dbReference type="InterPro" id="IPR014030">
    <property type="entry name" value="Ketoacyl_synth_N"/>
</dbReference>
<evidence type="ECO:0000259" key="2">
    <source>
        <dbReference type="Pfam" id="PF00109"/>
    </source>
</evidence>
<dbReference type="SUPFAM" id="SSF53901">
    <property type="entry name" value="Thiolase-like"/>
    <property type="match status" value="1"/>
</dbReference>
<dbReference type="GO" id="GO:0004315">
    <property type="term" value="F:3-oxoacyl-[acyl-carrier-protein] synthase activity"/>
    <property type="evidence" value="ECO:0007669"/>
    <property type="project" value="TreeGrafter"/>
</dbReference>
<dbReference type="InterPro" id="IPR000794">
    <property type="entry name" value="Beta-ketoacyl_synthase"/>
</dbReference>
<reference evidence="3" key="1">
    <citation type="journal article" date="2014" name="Front. Microbiol.">
        <title>High frequency of phylogenetically diverse reductive dehalogenase-homologous genes in deep subseafloor sedimentary metagenomes.</title>
        <authorList>
            <person name="Kawai M."/>
            <person name="Futagami T."/>
            <person name="Toyoda A."/>
            <person name="Takaki Y."/>
            <person name="Nishi S."/>
            <person name="Hori S."/>
            <person name="Arai W."/>
            <person name="Tsubouchi T."/>
            <person name="Morono Y."/>
            <person name="Uchiyama I."/>
            <person name="Ito T."/>
            <person name="Fujiyama A."/>
            <person name="Inagaki F."/>
            <person name="Takami H."/>
        </authorList>
    </citation>
    <scope>NUCLEOTIDE SEQUENCE</scope>
    <source>
        <strain evidence="3">Expedition CK06-06</strain>
    </source>
</reference>
<dbReference type="PANTHER" id="PTHR11712:SF336">
    <property type="entry name" value="3-OXOACYL-[ACYL-CARRIER-PROTEIN] SYNTHASE, MITOCHONDRIAL"/>
    <property type="match status" value="1"/>
</dbReference>
<organism evidence="3">
    <name type="scientific">marine sediment metagenome</name>
    <dbReference type="NCBI Taxonomy" id="412755"/>
    <lineage>
        <taxon>unclassified sequences</taxon>
        <taxon>metagenomes</taxon>
        <taxon>ecological metagenomes</taxon>
    </lineage>
</organism>
<dbReference type="Pfam" id="PF00109">
    <property type="entry name" value="ketoacyl-synt"/>
    <property type="match status" value="1"/>
</dbReference>
<sequence>MKRRVVITGMGAITPYGMDLKQIWNNLINGISAIDYITSFDTKNLKVKIAGEVKDFDPNNFMEKKDVRRTARFAQMGLAAAKLAIKDAYLEKNLSDEDRDDVGVVVGSAAAVPSGSGEVI</sequence>
<accession>X1CUF1</accession>
<dbReference type="AlphaFoldDB" id="X1CUF1"/>
<dbReference type="Gene3D" id="3.40.47.10">
    <property type="match status" value="1"/>
</dbReference>
<dbReference type="EMBL" id="BART01029058">
    <property type="protein sequence ID" value="GAG96582.1"/>
    <property type="molecule type" value="Genomic_DNA"/>
</dbReference>
<name>X1CUF1_9ZZZZ</name>
<evidence type="ECO:0000256" key="1">
    <source>
        <dbReference type="ARBA" id="ARBA00022679"/>
    </source>
</evidence>
<dbReference type="InterPro" id="IPR016039">
    <property type="entry name" value="Thiolase-like"/>
</dbReference>
<protein>
    <recommendedName>
        <fullName evidence="2">Beta-ketoacyl synthase-like N-terminal domain-containing protein</fullName>
    </recommendedName>
</protein>
<dbReference type="GO" id="GO:0006633">
    <property type="term" value="P:fatty acid biosynthetic process"/>
    <property type="evidence" value="ECO:0007669"/>
    <property type="project" value="TreeGrafter"/>
</dbReference>
<keyword evidence="1" id="KW-0808">Transferase</keyword>